<organism evidence="1 2">
    <name type="scientific">Chondrus crispus</name>
    <name type="common">Carrageen Irish moss</name>
    <name type="synonym">Polymorpha crispa</name>
    <dbReference type="NCBI Taxonomy" id="2769"/>
    <lineage>
        <taxon>Eukaryota</taxon>
        <taxon>Rhodophyta</taxon>
        <taxon>Florideophyceae</taxon>
        <taxon>Rhodymeniophycidae</taxon>
        <taxon>Gigartinales</taxon>
        <taxon>Gigartinaceae</taxon>
        <taxon>Chondrus</taxon>
    </lineage>
</organism>
<evidence type="ECO:0000313" key="2">
    <source>
        <dbReference type="Proteomes" id="UP000012073"/>
    </source>
</evidence>
<proteinExistence type="predicted"/>
<name>R7QDW6_CHOCR</name>
<reference evidence="2" key="1">
    <citation type="journal article" date="2013" name="Proc. Natl. Acad. Sci. U.S.A.">
        <title>Genome structure and metabolic features in the red seaweed Chondrus crispus shed light on evolution of the Archaeplastida.</title>
        <authorList>
            <person name="Collen J."/>
            <person name="Porcel B."/>
            <person name="Carre W."/>
            <person name="Ball S.G."/>
            <person name="Chaparro C."/>
            <person name="Tonon T."/>
            <person name="Barbeyron T."/>
            <person name="Michel G."/>
            <person name="Noel B."/>
            <person name="Valentin K."/>
            <person name="Elias M."/>
            <person name="Artiguenave F."/>
            <person name="Arun A."/>
            <person name="Aury J.M."/>
            <person name="Barbosa-Neto J.F."/>
            <person name="Bothwell J.H."/>
            <person name="Bouget F.Y."/>
            <person name="Brillet L."/>
            <person name="Cabello-Hurtado F."/>
            <person name="Capella-Gutierrez S."/>
            <person name="Charrier B."/>
            <person name="Cladiere L."/>
            <person name="Cock J.M."/>
            <person name="Coelho S.M."/>
            <person name="Colleoni C."/>
            <person name="Czjzek M."/>
            <person name="Da Silva C."/>
            <person name="Delage L."/>
            <person name="Denoeud F."/>
            <person name="Deschamps P."/>
            <person name="Dittami S.M."/>
            <person name="Gabaldon T."/>
            <person name="Gachon C.M."/>
            <person name="Groisillier A."/>
            <person name="Herve C."/>
            <person name="Jabbari K."/>
            <person name="Katinka M."/>
            <person name="Kloareg B."/>
            <person name="Kowalczyk N."/>
            <person name="Labadie K."/>
            <person name="Leblanc C."/>
            <person name="Lopez P.J."/>
            <person name="McLachlan D.H."/>
            <person name="Meslet-Cladiere L."/>
            <person name="Moustafa A."/>
            <person name="Nehr Z."/>
            <person name="Nyvall Collen P."/>
            <person name="Panaud O."/>
            <person name="Partensky F."/>
            <person name="Poulain J."/>
            <person name="Rensing S.A."/>
            <person name="Rousvoal S."/>
            <person name="Samson G."/>
            <person name="Symeonidi A."/>
            <person name="Weissenbach J."/>
            <person name="Zambounis A."/>
            <person name="Wincker P."/>
            <person name="Boyen C."/>
        </authorList>
    </citation>
    <scope>NUCLEOTIDE SEQUENCE [LARGE SCALE GENOMIC DNA]</scope>
    <source>
        <strain evidence="2">cv. Stackhouse</strain>
    </source>
</reference>
<sequence>MLSFVQKAIHLIHSYYKLLSTRMTRVGRIMFSCPKRVVPLQCPGERRYLGIETSHPQLGY</sequence>
<evidence type="ECO:0000313" key="1">
    <source>
        <dbReference type="EMBL" id="CDF35641.1"/>
    </source>
</evidence>
<accession>R7QDW6</accession>
<dbReference type="KEGG" id="ccp:CHC_T00003749001"/>
<dbReference type="Proteomes" id="UP000012073">
    <property type="component" value="Unassembled WGS sequence"/>
</dbReference>
<gene>
    <name evidence="1" type="ORF">CHC_T00003749001</name>
</gene>
<dbReference type="RefSeq" id="XP_005715460.1">
    <property type="nucleotide sequence ID" value="XM_005715403.1"/>
</dbReference>
<dbReference type="Gramene" id="CDF35641">
    <property type="protein sequence ID" value="CDF35641"/>
    <property type="gene ID" value="CHC_T00003749001"/>
</dbReference>
<dbReference type="EMBL" id="HG001739">
    <property type="protein sequence ID" value="CDF35641.1"/>
    <property type="molecule type" value="Genomic_DNA"/>
</dbReference>
<protein>
    <submittedName>
        <fullName evidence="1">Uncharacterized protein</fullName>
    </submittedName>
</protein>
<keyword evidence="2" id="KW-1185">Reference proteome</keyword>
<dbReference type="AlphaFoldDB" id="R7QDW6"/>
<dbReference type="GeneID" id="17323177"/>